<accession>A0AAV4WR52</accession>
<comment type="caution">
    <text evidence="1">The sequence shown here is derived from an EMBL/GenBank/DDBJ whole genome shotgun (WGS) entry which is preliminary data.</text>
</comment>
<name>A0AAV4WR52_9ARAC</name>
<evidence type="ECO:0000313" key="1">
    <source>
        <dbReference type="EMBL" id="GIY85327.1"/>
    </source>
</evidence>
<keyword evidence="2" id="KW-1185">Reference proteome</keyword>
<dbReference type="Proteomes" id="UP001054837">
    <property type="component" value="Unassembled WGS sequence"/>
</dbReference>
<reference evidence="1 2" key="1">
    <citation type="submission" date="2021-06" db="EMBL/GenBank/DDBJ databases">
        <title>Caerostris darwini draft genome.</title>
        <authorList>
            <person name="Kono N."/>
            <person name="Arakawa K."/>
        </authorList>
    </citation>
    <scope>NUCLEOTIDE SEQUENCE [LARGE SCALE GENOMIC DNA]</scope>
</reference>
<gene>
    <name evidence="1" type="ORF">CDAR_317841</name>
</gene>
<proteinExistence type="predicted"/>
<dbReference type="AlphaFoldDB" id="A0AAV4WR52"/>
<sequence>MNEYRRGPFQEKVMSLATSKCMLRIINLRENVHQPTPLWSETFWHVQSFFFPLFPNPSGGFEFFFPLHHRVWRQTSSRSSDTKQKILVETNLEAADVVPV</sequence>
<dbReference type="EMBL" id="BPLQ01015033">
    <property type="protein sequence ID" value="GIY85327.1"/>
    <property type="molecule type" value="Genomic_DNA"/>
</dbReference>
<protein>
    <submittedName>
        <fullName evidence="1">Uncharacterized protein</fullName>
    </submittedName>
</protein>
<organism evidence="1 2">
    <name type="scientific">Caerostris darwini</name>
    <dbReference type="NCBI Taxonomy" id="1538125"/>
    <lineage>
        <taxon>Eukaryota</taxon>
        <taxon>Metazoa</taxon>
        <taxon>Ecdysozoa</taxon>
        <taxon>Arthropoda</taxon>
        <taxon>Chelicerata</taxon>
        <taxon>Arachnida</taxon>
        <taxon>Araneae</taxon>
        <taxon>Araneomorphae</taxon>
        <taxon>Entelegynae</taxon>
        <taxon>Araneoidea</taxon>
        <taxon>Araneidae</taxon>
        <taxon>Caerostris</taxon>
    </lineage>
</organism>
<evidence type="ECO:0000313" key="2">
    <source>
        <dbReference type="Proteomes" id="UP001054837"/>
    </source>
</evidence>